<comment type="caution">
    <text evidence="1">The sequence shown here is derived from an EMBL/GenBank/DDBJ whole genome shotgun (WGS) entry which is preliminary data.</text>
</comment>
<sequence length="52" mass="5770">MGPTDCPATRHMRFLTRSGISLHISTIRQGLTTSPRRWPAVPSLPAGRRWAA</sequence>
<gene>
    <name evidence="1" type="primary">csp</name>
    <name evidence="1" type="ORF">I553_10488</name>
</gene>
<protein>
    <submittedName>
        <fullName evidence="1">Csp domain protein</fullName>
    </submittedName>
</protein>
<dbReference type="EMBL" id="JAOB01000016">
    <property type="protein sequence ID" value="EUA68314.1"/>
    <property type="molecule type" value="Genomic_DNA"/>
</dbReference>
<proteinExistence type="predicted"/>
<reference evidence="1" key="1">
    <citation type="submission" date="2014-01" db="EMBL/GenBank/DDBJ databases">
        <authorList>
            <person name="Brown-Elliot B."/>
            <person name="Wallace R."/>
            <person name="Lenaerts A."/>
            <person name="Ordway D."/>
            <person name="DeGroote M.A."/>
            <person name="Parker T."/>
            <person name="Sizemore C."/>
            <person name="Tallon L.J."/>
            <person name="Sadzewicz L.K."/>
            <person name="Sengamalay N."/>
            <person name="Fraser C.M."/>
            <person name="Hine E."/>
            <person name="Shefchek K.A."/>
            <person name="Das S.P."/>
            <person name="Tettelin H."/>
        </authorList>
    </citation>
    <scope>NUCLEOTIDE SEQUENCE [LARGE SCALE GENOMIC DNA]</scope>
    <source>
        <strain evidence="1">4042</strain>
    </source>
</reference>
<evidence type="ECO:0000313" key="1">
    <source>
        <dbReference type="EMBL" id="EUA68314.1"/>
    </source>
</evidence>
<accession>X8DIX9</accession>
<organism evidence="1">
    <name type="scientific">Mycobacterium xenopi 4042</name>
    <dbReference type="NCBI Taxonomy" id="1299334"/>
    <lineage>
        <taxon>Bacteria</taxon>
        <taxon>Bacillati</taxon>
        <taxon>Actinomycetota</taxon>
        <taxon>Actinomycetes</taxon>
        <taxon>Mycobacteriales</taxon>
        <taxon>Mycobacteriaceae</taxon>
        <taxon>Mycobacterium</taxon>
    </lineage>
</organism>
<name>X8DIX9_MYCXE</name>
<dbReference type="AlphaFoldDB" id="X8DIX9"/>